<name>A0ABT4RPQ0_9ACTN</name>
<feature type="domain" description="IPT/TIG" evidence="3">
    <location>
        <begin position="36"/>
        <end position="97"/>
    </location>
</feature>
<proteinExistence type="predicted"/>
<keyword evidence="5" id="KW-1185">Reference proteome</keyword>
<feature type="chain" id="PRO_5047491218" evidence="2">
    <location>
        <begin position="31"/>
        <end position="516"/>
    </location>
</feature>
<dbReference type="InterPro" id="IPR013783">
    <property type="entry name" value="Ig-like_fold"/>
</dbReference>
<reference evidence="4" key="1">
    <citation type="submission" date="2022-10" db="EMBL/GenBank/DDBJ databases">
        <title>The WGS of Solirubrobacter sp. CPCC 204708.</title>
        <authorList>
            <person name="Jiang Z."/>
        </authorList>
    </citation>
    <scope>NUCLEOTIDE SEQUENCE</scope>
    <source>
        <strain evidence="4">CPCC 204708</strain>
    </source>
</reference>
<evidence type="ECO:0000313" key="5">
    <source>
        <dbReference type="Proteomes" id="UP001147700"/>
    </source>
</evidence>
<dbReference type="EMBL" id="JAPCID010000041">
    <property type="protein sequence ID" value="MDA0140519.1"/>
    <property type="molecule type" value="Genomic_DNA"/>
</dbReference>
<protein>
    <submittedName>
        <fullName evidence="4">IPT/TIG domain-containing protein</fullName>
    </submittedName>
</protein>
<feature type="signal peptide" evidence="2">
    <location>
        <begin position="1"/>
        <end position="30"/>
    </location>
</feature>
<dbReference type="Pfam" id="PF01833">
    <property type="entry name" value="TIG"/>
    <property type="match status" value="1"/>
</dbReference>
<evidence type="ECO:0000313" key="4">
    <source>
        <dbReference type="EMBL" id="MDA0140519.1"/>
    </source>
</evidence>
<evidence type="ECO:0000256" key="2">
    <source>
        <dbReference type="SAM" id="SignalP"/>
    </source>
</evidence>
<comment type="caution">
    <text evidence="4">The sequence shown here is derived from an EMBL/GenBank/DDBJ whole genome shotgun (WGS) entry which is preliminary data.</text>
</comment>
<sequence length="516" mass="56058">MVFRPRTRQLRRAVAVAALGALVVPATAGAATKKTPVITKVTPKTAYVGAKLTITGKHFKRGKAKNSVLFRRDGGKALFVKADVSTTKKLTVVLPKSLEKYMLTQGGQPTVTRFRVRVLAGKLGKAFTSVKESPLIAPERIADAGGGAGGVSDGAGIPPAPDGDCDGDRTLNSADADDDNDLLPDPLELSLKLDPCVGDTDGDGVEDGFEYQSAIDLNNDDYQAPNTAIPFPAKTPYPNPLFKDADVDYDGDSLTLDDEYKLWKYTYEVNFTASRTLTPLSYTDGAQYSLSQLTGGNGRRQPTQLVATYAPPQTFRTWLATYGFESVTLRSVPGIFSDPMTEGVLETHNITNMDRVGGTTPDYWNVESDLYVSDNERDEDADGLTNYHEVSGPMTRDWWEACYSNENAYPIKYAGTKAYDNDSDGDGIVDGADDQDFDDVPNIMELSRSLAGNYPIQAANCDTGSAIHDSSVPNKALVNPFNPCLPDRFSRTCPIHPTIGQKYPPFDTEWEPLVLN</sequence>
<evidence type="ECO:0000259" key="3">
    <source>
        <dbReference type="Pfam" id="PF01833"/>
    </source>
</evidence>
<dbReference type="Proteomes" id="UP001147700">
    <property type="component" value="Unassembled WGS sequence"/>
</dbReference>
<keyword evidence="2" id="KW-0732">Signal</keyword>
<evidence type="ECO:0000256" key="1">
    <source>
        <dbReference type="SAM" id="MobiDB-lite"/>
    </source>
</evidence>
<dbReference type="InterPro" id="IPR002909">
    <property type="entry name" value="IPT_dom"/>
</dbReference>
<accession>A0ABT4RPQ0</accession>
<dbReference type="Gene3D" id="2.60.40.10">
    <property type="entry name" value="Immunoglobulins"/>
    <property type="match status" value="1"/>
</dbReference>
<dbReference type="SUPFAM" id="SSF81296">
    <property type="entry name" value="E set domains"/>
    <property type="match status" value="1"/>
</dbReference>
<organism evidence="4 5">
    <name type="scientific">Solirubrobacter deserti</name>
    <dbReference type="NCBI Taxonomy" id="2282478"/>
    <lineage>
        <taxon>Bacteria</taxon>
        <taxon>Bacillati</taxon>
        <taxon>Actinomycetota</taxon>
        <taxon>Thermoleophilia</taxon>
        <taxon>Solirubrobacterales</taxon>
        <taxon>Solirubrobacteraceae</taxon>
        <taxon>Solirubrobacter</taxon>
    </lineage>
</organism>
<dbReference type="InterPro" id="IPR014756">
    <property type="entry name" value="Ig_E-set"/>
</dbReference>
<dbReference type="RefSeq" id="WP_202954230.1">
    <property type="nucleotide sequence ID" value="NZ_JAPCID010000041.1"/>
</dbReference>
<gene>
    <name evidence="4" type="ORF">OJ962_23680</name>
</gene>
<feature type="region of interest" description="Disordered" evidence="1">
    <location>
        <begin position="147"/>
        <end position="184"/>
    </location>
</feature>